<feature type="compositionally biased region" description="Polar residues" evidence="4">
    <location>
        <begin position="265"/>
        <end position="300"/>
    </location>
</feature>
<keyword evidence="7" id="KW-1185">Reference proteome</keyword>
<dbReference type="GO" id="GO:0005634">
    <property type="term" value="C:nucleus"/>
    <property type="evidence" value="ECO:0007669"/>
    <property type="project" value="TreeGrafter"/>
</dbReference>
<dbReference type="Proteomes" id="UP001497623">
    <property type="component" value="Unassembled WGS sequence"/>
</dbReference>
<comment type="caution">
    <text evidence="6">The sequence shown here is derived from an EMBL/GenBank/DDBJ whole genome shotgun (WGS) entry which is preliminary data.</text>
</comment>
<gene>
    <name evidence="6" type="ORF">MNOR_LOCUS10765</name>
</gene>
<dbReference type="GO" id="GO:0042026">
    <property type="term" value="P:protein refolding"/>
    <property type="evidence" value="ECO:0007669"/>
    <property type="project" value="TreeGrafter"/>
</dbReference>
<dbReference type="AlphaFoldDB" id="A0AAV2QEL7"/>
<name>A0AAV2QEL7_MEGNR</name>
<evidence type="ECO:0000256" key="1">
    <source>
        <dbReference type="ARBA" id="ARBA00023016"/>
    </source>
</evidence>
<dbReference type="GO" id="GO:0051082">
    <property type="term" value="F:unfolded protein binding"/>
    <property type="evidence" value="ECO:0007669"/>
    <property type="project" value="TreeGrafter"/>
</dbReference>
<reference evidence="6 7" key="1">
    <citation type="submission" date="2024-05" db="EMBL/GenBank/DDBJ databases">
        <authorList>
            <person name="Wallberg A."/>
        </authorList>
    </citation>
    <scope>NUCLEOTIDE SEQUENCE [LARGE SCALE GENOMIC DNA]</scope>
</reference>
<dbReference type="GO" id="GO:0009408">
    <property type="term" value="P:response to heat"/>
    <property type="evidence" value="ECO:0007669"/>
    <property type="project" value="TreeGrafter"/>
</dbReference>
<evidence type="ECO:0000313" key="7">
    <source>
        <dbReference type="Proteomes" id="UP001497623"/>
    </source>
</evidence>
<keyword evidence="1" id="KW-0346">Stress response</keyword>
<evidence type="ECO:0000256" key="4">
    <source>
        <dbReference type="SAM" id="MobiDB-lite"/>
    </source>
</evidence>
<comment type="similarity">
    <text evidence="2 3">Belongs to the small heat shock protein (HSP20) family.</text>
</comment>
<dbReference type="SUPFAM" id="SSF49764">
    <property type="entry name" value="HSP20-like chaperones"/>
    <property type="match status" value="1"/>
</dbReference>
<feature type="non-terminal residue" evidence="6">
    <location>
        <position position="368"/>
    </location>
</feature>
<dbReference type="InterPro" id="IPR008978">
    <property type="entry name" value="HSP20-like_chaperone"/>
</dbReference>
<dbReference type="PROSITE" id="PS01031">
    <property type="entry name" value="SHSP"/>
    <property type="match status" value="1"/>
</dbReference>
<dbReference type="Gene3D" id="2.60.40.790">
    <property type="match status" value="1"/>
</dbReference>
<dbReference type="GO" id="GO:0005737">
    <property type="term" value="C:cytoplasm"/>
    <property type="evidence" value="ECO:0007669"/>
    <property type="project" value="TreeGrafter"/>
</dbReference>
<dbReference type="PANTHER" id="PTHR45640:SF13">
    <property type="entry name" value="HEAT SHOCK PROTEIN 22-RELATED"/>
    <property type="match status" value="1"/>
</dbReference>
<dbReference type="Pfam" id="PF00011">
    <property type="entry name" value="HSP20"/>
    <property type="match status" value="1"/>
</dbReference>
<proteinExistence type="inferred from homology"/>
<dbReference type="InterPro" id="IPR001436">
    <property type="entry name" value="Alpha-crystallin/sHSP_animal"/>
</dbReference>
<dbReference type="InterPro" id="IPR002068">
    <property type="entry name" value="A-crystallin/Hsp20_dom"/>
</dbReference>
<feature type="domain" description="SHSP" evidence="5">
    <location>
        <begin position="172"/>
        <end position="284"/>
    </location>
</feature>
<protein>
    <recommendedName>
        <fullName evidence="5">SHSP domain-containing protein</fullName>
    </recommendedName>
</protein>
<feature type="region of interest" description="Disordered" evidence="4">
    <location>
        <begin position="265"/>
        <end position="315"/>
    </location>
</feature>
<organism evidence="6 7">
    <name type="scientific">Meganyctiphanes norvegica</name>
    <name type="common">Northern krill</name>
    <name type="synonym">Thysanopoda norvegica</name>
    <dbReference type="NCBI Taxonomy" id="48144"/>
    <lineage>
        <taxon>Eukaryota</taxon>
        <taxon>Metazoa</taxon>
        <taxon>Ecdysozoa</taxon>
        <taxon>Arthropoda</taxon>
        <taxon>Crustacea</taxon>
        <taxon>Multicrustacea</taxon>
        <taxon>Malacostraca</taxon>
        <taxon>Eumalacostraca</taxon>
        <taxon>Eucarida</taxon>
        <taxon>Euphausiacea</taxon>
        <taxon>Euphausiidae</taxon>
        <taxon>Meganyctiphanes</taxon>
    </lineage>
</organism>
<dbReference type="EMBL" id="CAXKWB010005526">
    <property type="protein sequence ID" value="CAL4078838.1"/>
    <property type="molecule type" value="Genomic_DNA"/>
</dbReference>
<evidence type="ECO:0000256" key="3">
    <source>
        <dbReference type="RuleBase" id="RU003616"/>
    </source>
</evidence>
<dbReference type="CDD" id="cd06526">
    <property type="entry name" value="metazoan_ACD"/>
    <property type="match status" value="1"/>
</dbReference>
<evidence type="ECO:0000313" key="6">
    <source>
        <dbReference type="EMBL" id="CAL4078838.1"/>
    </source>
</evidence>
<accession>A0AAV2QEL7</accession>
<sequence>MAPIPFSQSSFPENLVTSLVPIHKTSVSSDAHSYRNLVNNSTRTDVQNILSNSILQAKKEFEDFTKSQRNVFSNNFTNQLNKHDFGINKSFKDANFMEPLNNLQILRKGPFFQDQFFEECRLQFEKSVQDVVSKFGLSSSINSEASNNSSKSAETKNFMNDAFKSYRNLRDTQLREENQAASIEHGDHQHKIVIDVKDFMSGDVKIKSFNNTIRIEGHQENSKQSPKNKSSSKRNFCREFTLPGPVNIDSVSSTMSSDGILTITVPRSQPASVSTSQTSSFPNSQPESVSKSQPESTTRVTFPGEYNMTQSPSKSERYVTINELQPCDGQTDSNGATPHSYITYPAEVEGVSCHSYSRRPNGGYWKRY</sequence>
<evidence type="ECO:0000256" key="2">
    <source>
        <dbReference type="PROSITE-ProRule" id="PRU00285"/>
    </source>
</evidence>
<evidence type="ECO:0000259" key="5">
    <source>
        <dbReference type="PROSITE" id="PS01031"/>
    </source>
</evidence>
<dbReference type="PANTHER" id="PTHR45640">
    <property type="entry name" value="HEAT SHOCK PROTEIN HSP-12.2-RELATED"/>
    <property type="match status" value="1"/>
</dbReference>